<dbReference type="GO" id="GO:0042759">
    <property type="term" value="P:long-chain fatty acid biosynthetic process"/>
    <property type="evidence" value="ECO:0007669"/>
    <property type="project" value="TreeGrafter"/>
</dbReference>
<keyword evidence="3" id="KW-0732">Signal</keyword>
<keyword evidence="1" id="KW-0479">Metal-binding</keyword>
<dbReference type="EMBL" id="JASCXX010000029">
    <property type="protein sequence ID" value="MDI6451147.1"/>
    <property type="molecule type" value="Genomic_DNA"/>
</dbReference>
<protein>
    <recommendedName>
        <fullName evidence="2">Neutral ceramidase</fullName>
        <ecNumber evidence="2">3.5.1.23</ecNumber>
    </recommendedName>
</protein>
<keyword evidence="6" id="KW-1185">Reference proteome</keyword>
<accession>A0AAW6TZT1</accession>
<dbReference type="InterPro" id="IPR006823">
    <property type="entry name" value="Ceramidase_alk"/>
</dbReference>
<dbReference type="Pfam" id="PF04734">
    <property type="entry name" value="Ceramidase_alk"/>
    <property type="match status" value="1"/>
</dbReference>
<keyword evidence="2" id="KW-0443">Lipid metabolism</keyword>
<dbReference type="InterPro" id="IPR031329">
    <property type="entry name" value="NEUT/ALK_ceramidase_N"/>
</dbReference>
<feature type="signal peptide" evidence="3">
    <location>
        <begin position="1"/>
        <end position="22"/>
    </location>
</feature>
<gene>
    <name evidence="5" type="ORF">QJ522_18945</name>
</gene>
<evidence type="ECO:0000313" key="6">
    <source>
        <dbReference type="Proteomes" id="UP001431776"/>
    </source>
</evidence>
<dbReference type="PANTHER" id="PTHR12670:SF1">
    <property type="entry name" value="NEUTRAL CERAMIDASE"/>
    <property type="match status" value="1"/>
</dbReference>
<dbReference type="EC" id="3.5.1.23" evidence="2"/>
<dbReference type="GO" id="GO:0005576">
    <property type="term" value="C:extracellular region"/>
    <property type="evidence" value="ECO:0007669"/>
    <property type="project" value="TreeGrafter"/>
</dbReference>
<proteinExistence type="inferred from homology"/>
<feature type="domain" description="Neutral/alkaline non-lysosomal ceramidase N-terminal" evidence="4">
    <location>
        <begin position="28"/>
        <end position="179"/>
    </location>
</feature>
<dbReference type="GO" id="GO:0016020">
    <property type="term" value="C:membrane"/>
    <property type="evidence" value="ECO:0007669"/>
    <property type="project" value="GOC"/>
</dbReference>
<dbReference type="Proteomes" id="UP001431776">
    <property type="component" value="Unassembled WGS sequence"/>
</dbReference>
<evidence type="ECO:0000256" key="1">
    <source>
        <dbReference type="PIRSR" id="PIRSR606823-2"/>
    </source>
</evidence>
<comment type="caution">
    <text evidence="5">The sequence shown here is derived from an EMBL/GenBank/DDBJ whole genome shotgun (WGS) entry which is preliminary data.</text>
</comment>
<dbReference type="GO" id="GO:0046512">
    <property type="term" value="P:sphingosine biosynthetic process"/>
    <property type="evidence" value="ECO:0007669"/>
    <property type="project" value="TreeGrafter"/>
</dbReference>
<dbReference type="GO" id="GO:0046514">
    <property type="term" value="P:ceramide catabolic process"/>
    <property type="evidence" value="ECO:0007669"/>
    <property type="project" value="InterPro"/>
</dbReference>
<comment type="cofactor">
    <cofactor evidence="1">
        <name>Zn(2+)</name>
        <dbReference type="ChEBI" id="CHEBI:29105"/>
    </cofactor>
    <text evidence="1">Binds 1 zinc ion per subunit.</text>
</comment>
<keyword evidence="1" id="KW-0862">Zinc</keyword>
<evidence type="ECO:0000256" key="3">
    <source>
        <dbReference type="SAM" id="SignalP"/>
    </source>
</evidence>
<dbReference type="GO" id="GO:0046872">
    <property type="term" value="F:metal ion binding"/>
    <property type="evidence" value="ECO:0007669"/>
    <property type="project" value="UniProtKB-KW"/>
</dbReference>
<evidence type="ECO:0000313" key="5">
    <source>
        <dbReference type="EMBL" id="MDI6451147.1"/>
    </source>
</evidence>
<keyword evidence="2" id="KW-0378">Hydrolase</keyword>
<comment type="similarity">
    <text evidence="2">Belongs to the neutral ceramidase family.</text>
</comment>
<feature type="chain" id="PRO_5043846271" description="Neutral ceramidase" evidence="3">
    <location>
        <begin position="23"/>
        <end position="461"/>
    </location>
</feature>
<dbReference type="PANTHER" id="PTHR12670">
    <property type="entry name" value="CERAMIDASE"/>
    <property type="match status" value="1"/>
</dbReference>
<dbReference type="GO" id="GO:0017040">
    <property type="term" value="F:N-acylsphingosine amidohydrolase activity"/>
    <property type="evidence" value="ECO:0007669"/>
    <property type="project" value="UniProtKB-UniRule"/>
</dbReference>
<organism evidence="5 6">
    <name type="scientific">Anaerobaca lacustris</name>
    <dbReference type="NCBI Taxonomy" id="3044600"/>
    <lineage>
        <taxon>Bacteria</taxon>
        <taxon>Pseudomonadati</taxon>
        <taxon>Planctomycetota</taxon>
        <taxon>Phycisphaerae</taxon>
        <taxon>Sedimentisphaerales</taxon>
        <taxon>Anaerobacaceae</taxon>
        <taxon>Anaerobaca</taxon>
    </lineage>
</organism>
<name>A0AAW6TZT1_9BACT</name>
<evidence type="ECO:0000259" key="4">
    <source>
        <dbReference type="Pfam" id="PF04734"/>
    </source>
</evidence>
<reference evidence="5" key="1">
    <citation type="submission" date="2023-05" db="EMBL/GenBank/DDBJ databases">
        <title>Anaerotaeda fermentans gen. nov., sp. nov., a novel anaerobic planctomycete of the new family within the order Sedimentisphaerales isolated from Taman Peninsula, Russia.</title>
        <authorList>
            <person name="Khomyakova M.A."/>
            <person name="Merkel A.Y."/>
            <person name="Slobodkin A.I."/>
        </authorList>
    </citation>
    <scope>NUCLEOTIDE SEQUENCE</scope>
    <source>
        <strain evidence="5">M17dextr</strain>
    </source>
</reference>
<dbReference type="AlphaFoldDB" id="A0AAW6TZT1"/>
<sequence length="461" mass="49487">MTGRTMGSVVALLFVASFCRDAAGAVRAGAARVDITPPTGVWLSGYAARDKPSDGVLDELYARALVVGDGSDTVALVAVDLLWVPLYMTSQIRDRVTSRTGIAGSNVMICASHTHFGPRIYRQTRLGPDAEDNRVDDAYAQVLARKIADAVFLAHKDLREARLGSGRTELAEVTYHRRPKNADGSVTMAFSLPDEVLATRQIVREPDGATRVTFRYPEGQPQRTFGPIDPEVWTLRVEDAEGKLLASMVNFACHAVSGSADPNGFYSISGDYPGETARVVERIEGGVCLFTSGAAGDIVPLRRGLAARRQIGRAVAGAAVRGLQLVPMSDTITVEARTMAVELPLKEEPAGNRIVETDADQGLLKTEIQLLRFGDVYLLGLPGEILVEIGLEIKRRSPVERLIVASLSNDVIGYVCHADAYDEGGYEPVAGSNLAKGAGELLIERALELIDAMQSQAKAGR</sequence>
<keyword evidence="2" id="KW-0746">Sphingolipid metabolism</keyword>
<evidence type="ECO:0000256" key="2">
    <source>
        <dbReference type="RuleBase" id="RU366019"/>
    </source>
</evidence>
<feature type="binding site" evidence="1">
    <location>
        <position position="113"/>
    </location>
    <ligand>
        <name>Zn(2+)</name>
        <dbReference type="ChEBI" id="CHEBI:29105"/>
    </ligand>
</feature>
<comment type="catalytic activity">
    <reaction evidence="2">
        <text>an N-acylsphing-4-enine + H2O = sphing-4-enine + a fatty acid</text>
        <dbReference type="Rhea" id="RHEA:20856"/>
        <dbReference type="ChEBI" id="CHEBI:15377"/>
        <dbReference type="ChEBI" id="CHEBI:28868"/>
        <dbReference type="ChEBI" id="CHEBI:52639"/>
        <dbReference type="ChEBI" id="CHEBI:57756"/>
        <dbReference type="EC" id="3.5.1.23"/>
    </reaction>
</comment>
<dbReference type="RefSeq" id="WP_349246556.1">
    <property type="nucleotide sequence ID" value="NZ_JASCXX010000029.1"/>
</dbReference>